<dbReference type="Proteomes" id="UP000027265">
    <property type="component" value="Unassembled WGS sequence"/>
</dbReference>
<evidence type="ECO:0000256" key="1">
    <source>
        <dbReference type="SAM" id="MobiDB-lite"/>
    </source>
</evidence>
<dbReference type="InParanoid" id="A0A067PFM5"/>
<gene>
    <name evidence="2" type="ORF">JAAARDRAFT_429177</name>
</gene>
<keyword evidence="3" id="KW-1185">Reference proteome</keyword>
<proteinExistence type="predicted"/>
<reference evidence="3" key="1">
    <citation type="journal article" date="2014" name="Proc. Natl. Acad. Sci. U.S.A.">
        <title>Extensive sampling of basidiomycete genomes demonstrates inadequacy of the white-rot/brown-rot paradigm for wood decay fungi.</title>
        <authorList>
            <person name="Riley R."/>
            <person name="Salamov A.A."/>
            <person name="Brown D.W."/>
            <person name="Nagy L.G."/>
            <person name="Floudas D."/>
            <person name="Held B.W."/>
            <person name="Levasseur A."/>
            <person name="Lombard V."/>
            <person name="Morin E."/>
            <person name="Otillar R."/>
            <person name="Lindquist E.A."/>
            <person name="Sun H."/>
            <person name="LaButti K.M."/>
            <person name="Schmutz J."/>
            <person name="Jabbour D."/>
            <person name="Luo H."/>
            <person name="Baker S.E."/>
            <person name="Pisabarro A.G."/>
            <person name="Walton J.D."/>
            <person name="Blanchette R.A."/>
            <person name="Henrissat B."/>
            <person name="Martin F."/>
            <person name="Cullen D."/>
            <person name="Hibbett D.S."/>
            <person name="Grigoriev I.V."/>
        </authorList>
    </citation>
    <scope>NUCLEOTIDE SEQUENCE [LARGE SCALE GENOMIC DNA]</scope>
    <source>
        <strain evidence="3">MUCL 33604</strain>
    </source>
</reference>
<protein>
    <submittedName>
        <fullName evidence="2">Uncharacterized protein</fullName>
    </submittedName>
</protein>
<feature type="region of interest" description="Disordered" evidence="1">
    <location>
        <begin position="28"/>
        <end position="191"/>
    </location>
</feature>
<dbReference type="HOGENOM" id="CLU_009272_0_0_1"/>
<accession>A0A067PFM5</accession>
<sequence length="692" mass="76739">MKVQVQKEAKEEMERLRTQFIFKQHEVETSVRKPPWGKKLPNREGIPPTPLRMPSQSVARTQPNAMAGPSTVIPSVKQTPSRSRIVTFPRETPKANRKGKAPVPPGSDKKPSKLPGFYNSFQPSSPERPTRTRSTRTRNVEIEPPSSAGKGKTRERSSLLDYASQGAGRIQHIPSPPSSPTRNGTNHLNNNDVDIQMDDVYDNGVDFPDAQATPFADALEDEIIEELDVIEPIDWNAELYRIVFSHTYTSSGSHTFQLLLASQLPDDLPNEIVHSYSLACISLLQIFGSSFSPDDWPALASKVASCLVKMAFVFNAASSVSTLTALFSLLAALCLSLPSFSGALLACDEDPSIVGTICDIIRNHLRPSKDLQEESREGLAALARTTVELLEALSWNIPDEVEDRTRLASIPWGANILETLLDSQHPVWFLRLSIQFMVLLASRSGLFRALLSPPDTGEGPLVQPLGTKEFKPPQVPYIECLCTFLVNPSRQGPEAEMMRRDILIFFATLSTAHIDAPPILLESQALVPALVVYLTNVTTALWEDDDELKKSSELTASYAPLSDSPFILILTSSPSCVRMVNQTLFLLHYLVNDSDNILKTKLHQASQRQFNGVLHMFVVTFGRLCYSRPPAWVDEELKLELEGLVGPALDLLESVIEGPEMDAIWCANNDDEGDDMNDEEKEAWMLEANEIE</sequence>
<evidence type="ECO:0000313" key="3">
    <source>
        <dbReference type="Proteomes" id="UP000027265"/>
    </source>
</evidence>
<dbReference type="OrthoDB" id="3366922at2759"/>
<dbReference type="EMBL" id="KL197733">
    <property type="protein sequence ID" value="KDQ53574.1"/>
    <property type="molecule type" value="Genomic_DNA"/>
</dbReference>
<name>A0A067PFM5_9AGAM</name>
<dbReference type="AlphaFoldDB" id="A0A067PFM5"/>
<feature type="compositionally biased region" description="Polar residues" evidence="1">
    <location>
        <begin position="180"/>
        <end position="191"/>
    </location>
</feature>
<feature type="compositionally biased region" description="Polar residues" evidence="1">
    <location>
        <begin position="54"/>
        <end position="64"/>
    </location>
</feature>
<evidence type="ECO:0000313" key="2">
    <source>
        <dbReference type="EMBL" id="KDQ53574.1"/>
    </source>
</evidence>
<organism evidence="2 3">
    <name type="scientific">Jaapia argillacea MUCL 33604</name>
    <dbReference type="NCBI Taxonomy" id="933084"/>
    <lineage>
        <taxon>Eukaryota</taxon>
        <taxon>Fungi</taxon>
        <taxon>Dikarya</taxon>
        <taxon>Basidiomycota</taxon>
        <taxon>Agaricomycotina</taxon>
        <taxon>Agaricomycetes</taxon>
        <taxon>Agaricomycetidae</taxon>
        <taxon>Jaapiales</taxon>
        <taxon>Jaapiaceae</taxon>
        <taxon>Jaapia</taxon>
    </lineage>
</organism>
<feature type="compositionally biased region" description="Polar residues" evidence="1">
    <location>
        <begin position="72"/>
        <end position="84"/>
    </location>
</feature>